<comment type="caution">
    <text evidence="2">The sequence shown here is derived from an EMBL/GenBank/DDBJ whole genome shotgun (WGS) entry which is preliminary data.</text>
</comment>
<dbReference type="Pfam" id="PF07883">
    <property type="entry name" value="Cupin_2"/>
    <property type="match status" value="1"/>
</dbReference>
<accession>A0A9D1TY03</accession>
<protein>
    <submittedName>
        <fullName evidence="2">Cupin domain-containing protein</fullName>
    </submittedName>
</protein>
<organism evidence="2 3">
    <name type="scientific">Candidatus Rikenella faecigallinarum</name>
    <dbReference type="NCBI Taxonomy" id="2838745"/>
    <lineage>
        <taxon>Bacteria</taxon>
        <taxon>Pseudomonadati</taxon>
        <taxon>Bacteroidota</taxon>
        <taxon>Bacteroidia</taxon>
        <taxon>Bacteroidales</taxon>
        <taxon>Rikenellaceae</taxon>
        <taxon>Rikenella</taxon>
    </lineage>
</organism>
<name>A0A9D1TY03_9BACT</name>
<feature type="domain" description="Cupin type-2" evidence="1">
    <location>
        <begin position="57"/>
        <end position="110"/>
    </location>
</feature>
<reference evidence="2" key="2">
    <citation type="submission" date="2021-04" db="EMBL/GenBank/DDBJ databases">
        <authorList>
            <person name="Gilroy R."/>
        </authorList>
    </citation>
    <scope>NUCLEOTIDE SEQUENCE</scope>
    <source>
        <strain evidence="2">ChiBcec15-1070</strain>
    </source>
</reference>
<evidence type="ECO:0000313" key="3">
    <source>
        <dbReference type="Proteomes" id="UP000823926"/>
    </source>
</evidence>
<dbReference type="SUPFAM" id="SSF51182">
    <property type="entry name" value="RmlC-like cupins"/>
    <property type="match status" value="1"/>
</dbReference>
<dbReference type="InterPro" id="IPR013096">
    <property type="entry name" value="Cupin_2"/>
</dbReference>
<dbReference type="Gene3D" id="2.60.120.10">
    <property type="entry name" value="Jelly Rolls"/>
    <property type="match status" value="1"/>
</dbReference>
<dbReference type="EMBL" id="DXHL01000007">
    <property type="protein sequence ID" value="HIW10220.1"/>
    <property type="molecule type" value="Genomic_DNA"/>
</dbReference>
<evidence type="ECO:0000259" key="1">
    <source>
        <dbReference type="Pfam" id="PF07883"/>
    </source>
</evidence>
<reference evidence="2" key="1">
    <citation type="journal article" date="2021" name="PeerJ">
        <title>Extensive microbial diversity within the chicken gut microbiome revealed by metagenomics and culture.</title>
        <authorList>
            <person name="Gilroy R."/>
            <person name="Ravi A."/>
            <person name="Getino M."/>
            <person name="Pursley I."/>
            <person name="Horton D.L."/>
            <person name="Alikhan N.F."/>
            <person name="Baker D."/>
            <person name="Gharbi K."/>
            <person name="Hall N."/>
            <person name="Watson M."/>
            <person name="Adriaenssens E.M."/>
            <person name="Foster-Nyarko E."/>
            <person name="Jarju S."/>
            <person name="Secka A."/>
            <person name="Antonio M."/>
            <person name="Oren A."/>
            <person name="Chaudhuri R.R."/>
            <person name="La Ragione R."/>
            <person name="Hildebrand F."/>
            <person name="Pallen M.J."/>
        </authorList>
    </citation>
    <scope>NUCLEOTIDE SEQUENCE</scope>
    <source>
        <strain evidence="2">ChiBcec15-1070</strain>
    </source>
</reference>
<gene>
    <name evidence="2" type="ORF">H9888_01845</name>
</gene>
<dbReference type="InterPro" id="IPR011051">
    <property type="entry name" value="RmlC_Cupin_sf"/>
</dbReference>
<evidence type="ECO:0000313" key="2">
    <source>
        <dbReference type="EMBL" id="HIW10220.1"/>
    </source>
</evidence>
<proteinExistence type="predicted"/>
<dbReference type="InterPro" id="IPR014710">
    <property type="entry name" value="RmlC-like_jellyroll"/>
</dbReference>
<dbReference type="CDD" id="cd06981">
    <property type="entry name" value="cupin_reut_a1446"/>
    <property type="match status" value="1"/>
</dbReference>
<dbReference type="Proteomes" id="UP000823926">
    <property type="component" value="Unassembled WGS sequence"/>
</dbReference>
<sequence length="115" mass="13340">MKGNIFDKRGIVPPSLDREQGREVFETLLSRPLPEGQPLRVERIMSFGQEHGMWYDQSWDEWVMVMRGEAALEWGDGAVTEMEAGDYLLIERHQRHRVLRASFDCVWLAVHLGGE</sequence>
<dbReference type="AlphaFoldDB" id="A0A9D1TY03"/>